<evidence type="ECO:0000256" key="2">
    <source>
        <dbReference type="PROSITE-ProRule" id="PRU00335"/>
    </source>
</evidence>
<dbReference type="PANTHER" id="PTHR30328">
    <property type="entry name" value="TRANSCRIPTIONAL REPRESSOR"/>
    <property type="match status" value="1"/>
</dbReference>
<keyword evidence="3" id="KW-0812">Transmembrane</keyword>
<evidence type="ECO:0000313" key="6">
    <source>
        <dbReference type="Proteomes" id="UP000239895"/>
    </source>
</evidence>
<comment type="caution">
    <text evidence="5">The sequence shown here is derived from an EMBL/GenBank/DDBJ whole genome shotgun (WGS) entry which is preliminary data.</text>
</comment>
<evidence type="ECO:0000256" key="3">
    <source>
        <dbReference type="SAM" id="Phobius"/>
    </source>
</evidence>
<keyword evidence="6" id="KW-1185">Reference proteome</keyword>
<dbReference type="SUPFAM" id="SSF46689">
    <property type="entry name" value="Homeodomain-like"/>
    <property type="match status" value="1"/>
</dbReference>
<dbReference type="InterPro" id="IPR050109">
    <property type="entry name" value="HTH-type_TetR-like_transc_reg"/>
</dbReference>
<dbReference type="Proteomes" id="UP000239895">
    <property type="component" value="Unassembled WGS sequence"/>
</dbReference>
<organism evidence="5 6">
    <name type="scientific">Isoptericola halotolerans</name>
    <dbReference type="NCBI Taxonomy" id="300560"/>
    <lineage>
        <taxon>Bacteria</taxon>
        <taxon>Bacillati</taxon>
        <taxon>Actinomycetota</taxon>
        <taxon>Actinomycetes</taxon>
        <taxon>Micrococcales</taxon>
        <taxon>Promicromonosporaceae</taxon>
        <taxon>Isoptericola</taxon>
    </lineage>
</organism>
<keyword evidence="1 2" id="KW-0238">DNA-binding</keyword>
<dbReference type="Gene3D" id="1.10.357.10">
    <property type="entry name" value="Tetracycline Repressor, domain 2"/>
    <property type="match status" value="1"/>
</dbReference>
<dbReference type="InterPro" id="IPR009057">
    <property type="entry name" value="Homeodomain-like_sf"/>
</dbReference>
<name>A0ABX5EAX4_9MICO</name>
<dbReference type="InterPro" id="IPR036271">
    <property type="entry name" value="Tet_transcr_reg_TetR-rel_C_sf"/>
</dbReference>
<reference evidence="5 6" key="1">
    <citation type="submission" date="2018-03" db="EMBL/GenBank/DDBJ databases">
        <title>Comparative analysis of microorganisms from saline springs in Andes Mountain Range, Colombia.</title>
        <authorList>
            <person name="Rubin E."/>
        </authorList>
    </citation>
    <scope>NUCLEOTIDE SEQUENCE [LARGE SCALE GENOMIC DNA]</scope>
    <source>
        <strain evidence="5 6">CG 23</strain>
    </source>
</reference>
<dbReference type="RefSeq" id="WP_106269201.1">
    <property type="nucleotide sequence ID" value="NZ_PVTX01000010.1"/>
</dbReference>
<sequence>MPWDTARTRERLLEAGSRQFAATGFAGTSVADIGRDSGVNKERLYAYFGSKREFFDHVLAYRLDGLLDDLDVPGTGPEAVGAWAGLLWDRYVADPDIARLLAWEGLELDGPAAAAHRTSACAEVTRRLQDVLPTADEQAARHLLLSVITLVTGAWTLSGLAALVTPADDRNDRRAATVRHAVVLARAVQTP</sequence>
<proteinExistence type="predicted"/>
<dbReference type="SUPFAM" id="SSF48498">
    <property type="entry name" value="Tetracyclin repressor-like, C-terminal domain"/>
    <property type="match status" value="1"/>
</dbReference>
<gene>
    <name evidence="5" type="ORF">BCL65_11076</name>
</gene>
<keyword evidence="3" id="KW-0472">Membrane</keyword>
<evidence type="ECO:0000256" key="1">
    <source>
        <dbReference type="ARBA" id="ARBA00023125"/>
    </source>
</evidence>
<feature type="transmembrane region" description="Helical" evidence="3">
    <location>
        <begin position="143"/>
        <end position="164"/>
    </location>
</feature>
<dbReference type="Pfam" id="PF17926">
    <property type="entry name" value="TetR_C_21"/>
    <property type="match status" value="1"/>
</dbReference>
<evidence type="ECO:0000313" key="5">
    <source>
        <dbReference type="EMBL" id="PRZ04415.1"/>
    </source>
</evidence>
<evidence type="ECO:0000259" key="4">
    <source>
        <dbReference type="PROSITE" id="PS50977"/>
    </source>
</evidence>
<accession>A0ABX5EAX4</accession>
<protein>
    <submittedName>
        <fullName evidence="5">TetR family transcriptional regulator</fullName>
    </submittedName>
</protein>
<dbReference type="PANTHER" id="PTHR30328:SF54">
    <property type="entry name" value="HTH-TYPE TRANSCRIPTIONAL REPRESSOR SCO4008"/>
    <property type="match status" value="1"/>
</dbReference>
<dbReference type="EMBL" id="PVTX01000010">
    <property type="protein sequence ID" value="PRZ04415.1"/>
    <property type="molecule type" value="Genomic_DNA"/>
</dbReference>
<dbReference type="InterPro" id="IPR001647">
    <property type="entry name" value="HTH_TetR"/>
</dbReference>
<dbReference type="InterPro" id="IPR041467">
    <property type="entry name" value="Sco4008_C"/>
</dbReference>
<dbReference type="PROSITE" id="PS50977">
    <property type="entry name" value="HTH_TETR_2"/>
    <property type="match status" value="1"/>
</dbReference>
<keyword evidence="3" id="KW-1133">Transmembrane helix</keyword>
<feature type="domain" description="HTH tetR-type" evidence="4">
    <location>
        <begin position="6"/>
        <end position="66"/>
    </location>
</feature>
<feature type="DNA-binding region" description="H-T-H motif" evidence="2">
    <location>
        <begin position="29"/>
        <end position="48"/>
    </location>
</feature>
<dbReference type="Pfam" id="PF00440">
    <property type="entry name" value="TetR_N"/>
    <property type="match status" value="1"/>
</dbReference>